<comment type="caution">
    <text evidence="5">The sequence shown here is derived from an EMBL/GenBank/DDBJ whole genome shotgun (WGS) entry which is preliminary data.</text>
</comment>
<dbReference type="Pfam" id="PF22982">
    <property type="entry name" value="WHD_HRQ1"/>
    <property type="match status" value="1"/>
</dbReference>
<dbReference type="Pfam" id="PF00271">
    <property type="entry name" value="Helicase_C"/>
    <property type="match status" value="1"/>
</dbReference>
<keyword evidence="5" id="KW-0347">Helicase</keyword>
<evidence type="ECO:0000259" key="4">
    <source>
        <dbReference type="PROSITE" id="PS51194"/>
    </source>
</evidence>
<evidence type="ECO:0000259" key="3">
    <source>
        <dbReference type="PROSITE" id="PS51192"/>
    </source>
</evidence>
<name>A0A953IAW4_SYMTR</name>
<gene>
    <name evidence="5" type="ORF">CWE10_15930</name>
</gene>
<dbReference type="PANTHER" id="PTHR47957">
    <property type="entry name" value="ATP-DEPENDENT HELICASE HRQ1"/>
    <property type="match status" value="1"/>
</dbReference>
<protein>
    <submittedName>
        <fullName evidence="5">ATP-dependent helicase</fullName>
    </submittedName>
</protein>
<sequence length="758" mass="84161">MNLEQFLDQLRSDPAIGPNIVHWQTLPPAPARYADWPAALDPRLVAALKERGIHRLYTHQAEAIAAALAGQNTVVVTPTASGKSMCYNLPVLNTILHEPAARALYLFPTKALAQDQVAEVKSLADRLGAEIKSYVYDGDTPPQVRQVCRQAGHIVITNPDMLHTGVLPHHTKWVKLFENLRYVVIDELHQYRGVFGSHLANLMRRLRRICDFYGSRPVFLCSSATIANPQELAERLIEQPVRLIDQNGAPRGEKHFVFLNPPVVGRDGVREPVIKASARVAGKLLQNDIQTIVFARSRNNVEVLTTYLKERVGPNKAHRVMGYRGGYRPLERRQIEAGLREGKILGVVSTNALELGIDIGQLEACVMTGYPGTVASAWQQAGRAGRRASTSLTVLVGSASPLDQYIMEHPEFFFERAPEQALINPDNLLILVSHLKCAAFELPFLEGEKFGVETTGEILDYLEEEGILRKVGGKYHWSAENFPAESISLRSVDAENVVIIDQSVPGQTRVLGEIDQLGAMTMVHTNAIYLHQAEQYHVDRLDWDEKKAYVHKVDVEYYTDANLAVTIKPLDVLKEKEELGLRVRFGEVMTAAKATIFKKIRLHTHENLGWGEIHLPEYQMHTAAYWLSLPESMCEGFTQDELQSALAGLGHLLRGLAPLFLMCDPADLRSVIQVRSPFEEAPTIYLYDAYPAGIGLGEKCYDLHAELLATAYERVRACGCERGCPACVGPAAETGNLAGAKAGVIRILERALAHRNLQ</sequence>
<evidence type="ECO:0000313" key="5">
    <source>
        <dbReference type="EMBL" id="MBY6277663.1"/>
    </source>
</evidence>
<dbReference type="EMBL" id="PIUK01000218">
    <property type="protein sequence ID" value="MBY6277663.1"/>
    <property type="molecule type" value="Genomic_DNA"/>
</dbReference>
<dbReference type="InterPro" id="IPR014001">
    <property type="entry name" value="Helicase_ATP-bd"/>
</dbReference>
<feature type="domain" description="Helicase ATP-binding" evidence="3">
    <location>
        <begin position="64"/>
        <end position="244"/>
    </location>
</feature>
<dbReference type="Proteomes" id="UP000732377">
    <property type="component" value="Unassembled WGS sequence"/>
</dbReference>
<reference evidence="5" key="1">
    <citation type="submission" date="2017-11" db="EMBL/GenBank/DDBJ databases">
        <title>Three new genomes from thermophilic consortium.</title>
        <authorList>
            <person name="Quaggio R."/>
            <person name="Amgarten D."/>
            <person name="Setubal J.C."/>
        </authorList>
    </citation>
    <scope>NUCLEOTIDE SEQUENCE</scope>
    <source>
        <strain evidence="5">ZCTH01-B2</strain>
    </source>
</reference>
<dbReference type="InterPro" id="IPR011545">
    <property type="entry name" value="DEAD/DEAH_box_helicase_dom"/>
</dbReference>
<accession>A0A953IAW4</accession>
<dbReference type="PROSITE" id="PS51192">
    <property type="entry name" value="HELICASE_ATP_BIND_1"/>
    <property type="match status" value="1"/>
</dbReference>
<keyword evidence="5" id="KW-0378">Hydrolase</keyword>
<dbReference type="GO" id="GO:0043138">
    <property type="term" value="F:3'-5' DNA helicase activity"/>
    <property type="evidence" value="ECO:0007669"/>
    <property type="project" value="TreeGrafter"/>
</dbReference>
<dbReference type="InterPro" id="IPR018973">
    <property type="entry name" value="MZB"/>
</dbReference>
<dbReference type="GO" id="GO:0003676">
    <property type="term" value="F:nucleic acid binding"/>
    <property type="evidence" value="ECO:0007669"/>
    <property type="project" value="InterPro"/>
</dbReference>
<dbReference type="CDD" id="cd18797">
    <property type="entry name" value="SF2_C_Hrq"/>
    <property type="match status" value="1"/>
</dbReference>
<dbReference type="SMART" id="SM00487">
    <property type="entry name" value="DEXDc"/>
    <property type="match status" value="1"/>
</dbReference>
<dbReference type="SMART" id="SM00490">
    <property type="entry name" value="HELICc"/>
    <property type="match status" value="1"/>
</dbReference>
<dbReference type="Pfam" id="PF00270">
    <property type="entry name" value="DEAD"/>
    <property type="match status" value="1"/>
</dbReference>
<feature type="domain" description="Helicase C-terminal" evidence="4">
    <location>
        <begin position="268"/>
        <end position="429"/>
    </location>
</feature>
<keyword evidence="1" id="KW-0547">Nucleotide-binding</keyword>
<dbReference type="PROSITE" id="PS51194">
    <property type="entry name" value="HELICASE_CTER"/>
    <property type="match status" value="1"/>
</dbReference>
<evidence type="ECO:0000313" key="6">
    <source>
        <dbReference type="Proteomes" id="UP000732377"/>
    </source>
</evidence>
<organism evidence="5 6">
    <name type="scientific">Symbiobacterium thermophilum</name>
    <dbReference type="NCBI Taxonomy" id="2734"/>
    <lineage>
        <taxon>Bacteria</taxon>
        <taxon>Bacillati</taxon>
        <taxon>Bacillota</taxon>
        <taxon>Clostridia</taxon>
        <taxon>Eubacteriales</taxon>
        <taxon>Symbiobacteriaceae</taxon>
        <taxon>Symbiobacterium</taxon>
    </lineage>
</organism>
<evidence type="ECO:0000256" key="2">
    <source>
        <dbReference type="ARBA" id="ARBA00022840"/>
    </source>
</evidence>
<dbReference type="InterPro" id="IPR027417">
    <property type="entry name" value="P-loop_NTPase"/>
</dbReference>
<dbReference type="PANTHER" id="PTHR47957:SF3">
    <property type="entry name" value="ATP-DEPENDENT HELICASE HRQ1"/>
    <property type="match status" value="1"/>
</dbReference>
<dbReference type="GO" id="GO:0005524">
    <property type="term" value="F:ATP binding"/>
    <property type="evidence" value="ECO:0007669"/>
    <property type="project" value="UniProtKB-KW"/>
</dbReference>
<dbReference type="AlphaFoldDB" id="A0A953IAW4"/>
<dbReference type="Gene3D" id="3.40.50.300">
    <property type="entry name" value="P-loop containing nucleotide triphosphate hydrolases"/>
    <property type="match status" value="2"/>
</dbReference>
<dbReference type="SUPFAM" id="SSF52540">
    <property type="entry name" value="P-loop containing nucleoside triphosphate hydrolases"/>
    <property type="match status" value="2"/>
</dbReference>
<keyword evidence="2" id="KW-0067">ATP-binding</keyword>
<evidence type="ECO:0000256" key="1">
    <source>
        <dbReference type="ARBA" id="ARBA00022741"/>
    </source>
</evidence>
<dbReference type="GO" id="GO:0006289">
    <property type="term" value="P:nucleotide-excision repair"/>
    <property type="evidence" value="ECO:0007669"/>
    <property type="project" value="TreeGrafter"/>
</dbReference>
<dbReference type="GO" id="GO:0036297">
    <property type="term" value="P:interstrand cross-link repair"/>
    <property type="evidence" value="ECO:0007669"/>
    <property type="project" value="TreeGrafter"/>
</dbReference>
<dbReference type="CDD" id="cd17923">
    <property type="entry name" value="DEXHc_Hrq1-like"/>
    <property type="match status" value="1"/>
</dbReference>
<proteinExistence type="predicted"/>
<dbReference type="InterPro" id="IPR055227">
    <property type="entry name" value="HRQ1_WHD"/>
</dbReference>
<dbReference type="RefSeq" id="WP_273380960.1">
    <property type="nucleotide sequence ID" value="NZ_PIUK01000218.1"/>
</dbReference>
<dbReference type="InterPro" id="IPR001650">
    <property type="entry name" value="Helicase_C-like"/>
</dbReference>
<dbReference type="Pfam" id="PF09369">
    <property type="entry name" value="MZB"/>
    <property type="match status" value="1"/>
</dbReference>